<proteinExistence type="predicted"/>
<dbReference type="Proteomes" id="UP000660611">
    <property type="component" value="Unassembled WGS sequence"/>
</dbReference>
<feature type="transmembrane region" description="Helical" evidence="1">
    <location>
        <begin position="55"/>
        <end position="77"/>
    </location>
</feature>
<dbReference type="InterPro" id="IPR029787">
    <property type="entry name" value="Nucleotide_cyclase"/>
</dbReference>
<dbReference type="InterPro" id="IPR001633">
    <property type="entry name" value="EAL_dom"/>
</dbReference>
<comment type="caution">
    <text evidence="6">The sequence shown here is derived from an EMBL/GenBank/DDBJ whole genome shotgun (WGS) entry which is preliminary data.</text>
</comment>
<feature type="transmembrane region" description="Helical" evidence="1">
    <location>
        <begin position="156"/>
        <end position="176"/>
    </location>
</feature>
<gene>
    <name evidence="6" type="ORF">Dsi01nite_021640</name>
</gene>
<dbReference type="CDD" id="cd01948">
    <property type="entry name" value="EAL"/>
    <property type="match status" value="1"/>
</dbReference>
<dbReference type="Gene3D" id="3.30.450.20">
    <property type="entry name" value="PAS domain"/>
    <property type="match status" value="1"/>
</dbReference>
<keyword evidence="1" id="KW-1133">Transmembrane helix</keyword>
<evidence type="ECO:0000259" key="4">
    <source>
        <dbReference type="PROSITE" id="PS50883"/>
    </source>
</evidence>
<dbReference type="PROSITE" id="PS50883">
    <property type="entry name" value="EAL"/>
    <property type="match status" value="1"/>
</dbReference>
<keyword evidence="7" id="KW-1185">Reference proteome</keyword>
<dbReference type="RefSeq" id="WP_203845971.1">
    <property type="nucleotide sequence ID" value="NZ_BAAAVW010000006.1"/>
</dbReference>
<dbReference type="PROSITE" id="PS50887">
    <property type="entry name" value="GGDEF"/>
    <property type="match status" value="1"/>
</dbReference>
<evidence type="ECO:0000259" key="2">
    <source>
        <dbReference type="PROSITE" id="PS50112"/>
    </source>
</evidence>
<feature type="transmembrane region" description="Helical" evidence="1">
    <location>
        <begin position="220"/>
        <end position="236"/>
    </location>
</feature>
<keyword evidence="1" id="KW-0472">Membrane</keyword>
<feature type="transmembrane region" description="Helical" evidence="1">
    <location>
        <begin position="188"/>
        <end position="208"/>
    </location>
</feature>
<accession>A0A919PL31</accession>
<feature type="domain" description="EAL" evidence="4">
    <location>
        <begin position="615"/>
        <end position="864"/>
    </location>
</feature>
<evidence type="ECO:0008006" key="8">
    <source>
        <dbReference type="Google" id="ProtNLM"/>
    </source>
</evidence>
<reference evidence="6" key="1">
    <citation type="submission" date="2021-01" db="EMBL/GenBank/DDBJ databases">
        <title>Whole genome shotgun sequence of Dactylosporangium siamense NBRC 106093.</title>
        <authorList>
            <person name="Komaki H."/>
            <person name="Tamura T."/>
        </authorList>
    </citation>
    <scope>NUCLEOTIDE SEQUENCE</scope>
    <source>
        <strain evidence="6">NBRC 106093</strain>
    </source>
</reference>
<dbReference type="SMART" id="SM00267">
    <property type="entry name" value="GGDEF"/>
    <property type="match status" value="1"/>
</dbReference>
<feature type="transmembrane region" description="Helical" evidence="1">
    <location>
        <begin position="29"/>
        <end position="48"/>
    </location>
</feature>
<dbReference type="PANTHER" id="PTHR44757">
    <property type="entry name" value="DIGUANYLATE CYCLASE DGCP"/>
    <property type="match status" value="1"/>
</dbReference>
<evidence type="ECO:0000313" key="7">
    <source>
        <dbReference type="Proteomes" id="UP000660611"/>
    </source>
</evidence>
<dbReference type="InterPro" id="IPR013655">
    <property type="entry name" value="PAS_fold_3"/>
</dbReference>
<dbReference type="CDD" id="cd00130">
    <property type="entry name" value="PAS"/>
    <property type="match status" value="1"/>
</dbReference>
<dbReference type="Pfam" id="PF00563">
    <property type="entry name" value="EAL"/>
    <property type="match status" value="1"/>
</dbReference>
<dbReference type="SUPFAM" id="SSF55785">
    <property type="entry name" value="PYP-like sensor domain (PAS domain)"/>
    <property type="match status" value="1"/>
</dbReference>
<feature type="transmembrane region" description="Helical" evidence="1">
    <location>
        <begin position="257"/>
        <end position="278"/>
    </location>
</feature>
<protein>
    <recommendedName>
        <fullName evidence="8">EAL domain-containing protein</fullName>
    </recommendedName>
</protein>
<dbReference type="Pfam" id="PF08447">
    <property type="entry name" value="PAS_3"/>
    <property type="match status" value="1"/>
</dbReference>
<evidence type="ECO:0000256" key="1">
    <source>
        <dbReference type="SAM" id="Phobius"/>
    </source>
</evidence>
<feature type="transmembrane region" description="Helical" evidence="1">
    <location>
        <begin position="89"/>
        <end position="110"/>
    </location>
</feature>
<name>A0A919PL31_9ACTN</name>
<dbReference type="SMART" id="SM00052">
    <property type="entry name" value="EAL"/>
    <property type="match status" value="1"/>
</dbReference>
<evidence type="ECO:0000259" key="3">
    <source>
        <dbReference type="PROSITE" id="PS50113"/>
    </source>
</evidence>
<dbReference type="InterPro" id="IPR035965">
    <property type="entry name" value="PAS-like_dom_sf"/>
</dbReference>
<dbReference type="InterPro" id="IPR000160">
    <property type="entry name" value="GGDEF_dom"/>
</dbReference>
<dbReference type="InterPro" id="IPR035919">
    <property type="entry name" value="EAL_sf"/>
</dbReference>
<dbReference type="InterPro" id="IPR000014">
    <property type="entry name" value="PAS"/>
</dbReference>
<evidence type="ECO:0000313" key="6">
    <source>
        <dbReference type="EMBL" id="GIG44123.1"/>
    </source>
</evidence>
<feature type="transmembrane region" description="Helical" evidence="1">
    <location>
        <begin position="7"/>
        <end position="23"/>
    </location>
</feature>
<dbReference type="SUPFAM" id="SSF55073">
    <property type="entry name" value="Nucleotide cyclase"/>
    <property type="match status" value="1"/>
</dbReference>
<sequence>MPVLVRAYACVAVALSAVYYLTPDSPLRSILWTAVASSPAVAVAVGVARHRPAQPLPWVLIGTGLASYAVGVALYIWPQLVHNEPAGPSFADVFFVAMYALLAVALATLVRRQNPGGDRAALLDASIITVGVALLAWVFVIRPYLDGAGDSVLEQVAAVAYPLGDVLVLAVLVRLGSGRTARSTSFRLLLASVVALLTTDGIFTWQSLHGEFRVGTWVDLGWLVFYIGAGCAALHPDMRRLTEPVPAAPARLTSGRFAVLLAVAALLIPAVITVRATAVGELPVFLAASCVLFVLILIRMADLMAVLREVQRQRAEGRFQRLTEQVTDVLSICGRDASVQYVTPSVRSLLGHHPDALLGTSLLDLVHPDDRDRVTALLGSATSEGADRVGPLECRLRHASGQYIMTETVGRVVDDADVSGYLMTTRDVTERKALEDQLTHRAFHDELTGLANRALLADRVHHALERRGNPYQHLAVLVVDLDDFKTINDSLGRSVGDGMLRATADRLRTCLRSADTAARLGGDEFAMLLEHLDDAAEAARVAERVLATLRQPLSIGGREIQPQASVGIALPDPDRLPDADELLRNADVAMHMAKRQGRNRFAYFAPSMHAGLVEKLDLADDLRGAVERHELVVHYQPFIDLADGAVVGAEALVRWPHPTKGLIPPDRFIPLAEESGLILPLGYAVLDTACRQAAAWPGLKISVNLSPRQVQDPAVVLYVQQTLARSGLPPHLLTLEITESLLHEDAEVAQHRLGELKALGVQLAVDDFGTGYSSLSRLHDFPIDVLKIPKPFVDGVAQGAERSALARAILDLAAALGLEVVAEGIEHAAQAEELRRLGCPVGQGFHFSRPVPAPDFEVFRAASFLDGVS</sequence>
<dbReference type="InterPro" id="IPR043128">
    <property type="entry name" value="Rev_trsase/Diguanyl_cyclase"/>
</dbReference>
<feature type="domain" description="PAS" evidence="2">
    <location>
        <begin position="315"/>
        <end position="385"/>
    </location>
</feature>
<evidence type="ECO:0000259" key="5">
    <source>
        <dbReference type="PROSITE" id="PS50887"/>
    </source>
</evidence>
<feature type="domain" description="GGDEF" evidence="5">
    <location>
        <begin position="472"/>
        <end position="606"/>
    </location>
</feature>
<keyword evidence="1" id="KW-0812">Transmembrane</keyword>
<dbReference type="NCBIfam" id="TIGR00254">
    <property type="entry name" value="GGDEF"/>
    <property type="match status" value="1"/>
</dbReference>
<feature type="domain" description="PAC" evidence="3">
    <location>
        <begin position="390"/>
        <end position="440"/>
    </location>
</feature>
<dbReference type="PROSITE" id="PS50112">
    <property type="entry name" value="PAS"/>
    <property type="match status" value="1"/>
</dbReference>
<dbReference type="CDD" id="cd01949">
    <property type="entry name" value="GGDEF"/>
    <property type="match status" value="1"/>
</dbReference>
<dbReference type="SMART" id="SM00091">
    <property type="entry name" value="PAS"/>
    <property type="match status" value="1"/>
</dbReference>
<dbReference type="PROSITE" id="PS50113">
    <property type="entry name" value="PAC"/>
    <property type="match status" value="1"/>
</dbReference>
<dbReference type="InterPro" id="IPR052155">
    <property type="entry name" value="Biofilm_reg_signaling"/>
</dbReference>
<dbReference type="EMBL" id="BONQ01000031">
    <property type="protein sequence ID" value="GIG44123.1"/>
    <property type="molecule type" value="Genomic_DNA"/>
</dbReference>
<dbReference type="SUPFAM" id="SSF141868">
    <property type="entry name" value="EAL domain-like"/>
    <property type="match status" value="1"/>
</dbReference>
<dbReference type="InterPro" id="IPR000700">
    <property type="entry name" value="PAS-assoc_C"/>
</dbReference>
<dbReference type="Gene3D" id="3.30.70.270">
    <property type="match status" value="1"/>
</dbReference>
<dbReference type="NCBIfam" id="TIGR00229">
    <property type="entry name" value="sensory_box"/>
    <property type="match status" value="1"/>
</dbReference>
<dbReference type="Pfam" id="PF00990">
    <property type="entry name" value="GGDEF"/>
    <property type="match status" value="1"/>
</dbReference>
<feature type="transmembrane region" description="Helical" evidence="1">
    <location>
        <begin position="122"/>
        <end position="144"/>
    </location>
</feature>
<dbReference type="Gene3D" id="3.20.20.450">
    <property type="entry name" value="EAL domain"/>
    <property type="match status" value="1"/>
</dbReference>
<dbReference type="PANTHER" id="PTHR44757:SF2">
    <property type="entry name" value="BIOFILM ARCHITECTURE MAINTENANCE PROTEIN MBAA"/>
    <property type="match status" value="1"/>
</dbReference>
<organism evidence="6 7">
    <name type="scientific">Dactylosporangium siamense</name>
    <dbReference type="NCBI Taxonomy" id="685454"/>
    <lineage>
        <taxon>Bacteria</taxon>
        <taxon>Bacillati</taxon>
        <taxon>Actinomycetota</taxon>
        <taxon>Actinomycetes</taxon>
        <taxon>Micromonosporales</taxon>
        <taxon>Micromonosporaceae</taxon>
        <taxon>Dactylosporangium</taxon>
    </lineage>
</organism>
<dbReference type="AlphaFoldDB" id="A0A919PL31"/>